<evidence type="ECO:0000313" key="4">
    <source>
        <dbReference type="EMBL" id="MQS97379.1"/>
    </source>
</evidence>
<keyword evidence="5" id="KW-1185">Reference proteome</keyword>
<evidence type="ECO:0000313" key="3">
    <source>
        <dbReference type="EMBL" id="MQS76238.1"/>
    </source>
</evidence>
<keyword evidence="1" id="KW-0812">Transmembrane</keyword>
<feature type="transmembrane region" description="Helical" evidence="1">
    <location>
        <begin position="7"/>
        <end position="26"/>
    </location>
</feature>
<dbReference type="EMBL" id="VDFO01000017">
    <property type="protein sequence ID" value="MQS97379.1"/>
    <property type="molecule type" value="Genomic_DNA"/>
</dbReference>
<dbReference type="AlphaFoldDB" id="A0A5P0ZPW1"/>
<keyword evidence="1" id="KW-1133">Transmembrane helix</keyword>
<evidence type="ECO:0000256" key="1">
    <source>
        <dbReference type="SAM" id="Phobius"/>
    </source>
</evidence>
<comment type="caution">
    <text evidence="3">The sequence shown here is derived from an EMBL/GenBank/DDBJ whole genome shotgun (WGS) entry which is preliminary data.</text>
</comment>
<dbReference type="Pfam" id="PF22570">
    <property type="entry name" value="LiaF-TM"/>
    <property type="match status" value="1"/>
</dbReference>
<accession>A0A5P0ZPW1</accession>
<dbReference type="OrthoDB" id="2249781at2"/>
<organism evidence="3 6">
    <name type="scientific">Companilactobacillus halodurans</name>
    <dbReference type="NCBI Taxonomy" id="2584183"/>
    <lineage>
        <taxon>Bacteria</taxon>
        <taxon>Bacillati</taxon>
        <taxon>Bacillota</taxon>
        <taxon>Bacilli</taxon>
        <taxon>Lactobacillales</taxon>
        <taxon>Lactobacillaceae</taxon>
        <taxon>Companilactobacillus</taxon>
    </lineage>
</organism>
<dbReference type="InterPro" id="IPR054331">
    <property type="entry name" value="LiaF_TM"/>
</dbReference>
<feature type="domain" description="LiaF transmembrane" evidence="2">
    <location>
        <begin position="8"/>
        <end position="101"/>
    </location>
</feature>
<evidence type="ECO:0000313" key="5">
    <source>
        <dbReference type="Proteomes" id="UP000371423"/>
    </source>
</evidence>
<gene>
    <name evidence="4" type="ORF">FHL05_05680</name>
    <name evidence="3" type="ORF">FHL06_07540</name>
</gene>
<evidence type="ECO:0000313" key="6">
    <source>
        <dbReference type="Proteomes" id="UP000414364"/>
    </source>
</evidence>
<feature type="transmembrane region" description="Helical" evidence="1">
    <location>
        <begin position="32"/>
        <end position="48"/>
    </location>
</feature>
<feature type="transmembrane region" description="Helical" evidence="1">
    <location>
        <begin position="83"/>
        <end position="103"/>
    </location>
</feature>
<dbReference type="Proteomes" id="UP000371423">
    <property type="component" value="Unassembled WGS sequence"/>
</dbReference>
<reference evidence="5 6" key="1">
    <citation type="journal article" date="2019" name="Syst. Appl. Microbiol.">
        <title>Polyphasic characterization of two novel Lactobacillus spp. isolated from blown salami packages: Description of Lactobacillus halodurans sp. nov. and Lactobacillus salsicarnum sp. nov.</title>
        <authorList>
            <person name="Schuster J.A."/>
            <person name="Klingl A."/>
            <person name="Vogel R.F."/>
            <person name="Ehrmann M.A."/>
        </authorList>
    </citation>
    <scope>NUCLEOTIDE SEQUENCE [LARGE SCALE GENOMIC DNA]</scope>
    <source>
        <strain evidence="4 5">TMW 1.1920</strain>
        <strain evidence="3 6">TMW 1.2172</strain>
    </source>
</reference>
<sequence length="244" mass="27322">MRNRSRIFWGLFLLVSAAILIVSQLHLLTYTFTFWTIVATIILVAFLIKSLTYFSVSGTVFSLAFLAILYAKPLGIASLSAWTILGAALLISIGLSLIFRPFLARHRPWMKKIYKYKYQWNGKGDFNSDVKTVDDPDVEVDVKMGNSTRYVESNDFKSADINVEMGNAKIYFEHVNVQDTAVINVNVSLGAAELYVPRDWNIINGLDNNLSNISENGVRKVDVDSPNVTVQGLVSLANLKITYI</sequence>
<feature type="transmembrane region" description="Helical" evidence="1">
    <location>
        <begin position="53"/>
        <end position="71"/>
    </location>
</feature>
<name>A0A5P0ZPW1_9LACO</name>
<protein>
    <recommendedName>
        <fullName evidence="2">LiaF transmembrane domain-containing protein</fullName>
    </recommendedName>
</protein>
<dbReference type="EMBL" id="VDFP01000013">
    <property type="protein sequence ID" value="MQS76238.1"/>
    <property type="molecule type" value="Genomic_DNA"/>
</dbReference>
<dbReference type="Proteomes" id="UP000414364">
    <property type="component" value="Unassembled WGS sequence"/>
</dbReference>
<dbReference type="RefSeq" id="WP_153385631.1">
    <property type="nucleotide sequence ID" value="NZ_VDFO01000017.1"/>
</dbReference>
<evidence type="ECO:0000259" key="2">
    <source>
        <dbReference type="Pfam" id="PF22570"/>
    </source>
</evidence>
<proteinExistence type="predicted"/>
<keyword evidence="1" id="KW-0472">Membrane</keyword>